<sequence length="355" mass="41146">MSILYKVCKNCDSDFRSNFDFCPHCGMKQKDELNLKVLFYNTVSNYFSFDARFFKSFIPLLIKPGYLASKFVSGKRLLYLHPGQMYLVAAVIFFFLLSFSAKKGANEFDKGLSESFNTEIKIDSLSTEALEIKRKTDSTLREEARSTLKMNSFLTGMTEQEIDSIVNSEKFNTNKNSIRFTSKKTDSLIKINAPDTEILKEMGLKEEDSAFKKRLYNQTLKFLKSKKGGSILLAFLDAAPIAMFFILPIFALILKLLYRKRGRYTYHLVFSFYYFAFIFTVFTLLVAINYVVDIPVSIDVFIVFSIFTYLIIALKRFYKQGWFKSFIKGSLATMVFFPILMVVSIIVLFFSFMFY</sequence>
<evidence type="ECO:0008006" key="4">
    <source>
        <dbReference type="Google" id="ProtNLM"/>
    </source>
</evidence>
<proteinExistence type="predicted"/>
<reference evidence="2 3" key="1">
    <citation type="submission" date="2017-01" db="EMBL/GenBank/DDBJ databases">
        <title>Complete genome of Lacinutrix venerupis DOK2-8 isolated from seawater in Dokdo.</title>
        <authorList>
            <person name="Chi W.-J."/>
            <person name="Kim J.H."/>
        </authorList>
    </citation>
    <scope>NUCLEOTIDE SEQUENCE [LARGE SCALE GENOMIC DNA]</scope>
    <source>
        <strain evidence="2 3">DOK2-8</strain>
    </source>
</reference>
<dbReference type="RefSeq" id="WP_076733282.1">
    <property type="nucleotide sequence ID" value="NZ_CP019352.1"/>
</dbReference>
<dbReference type="KEGG" id="lvn:BWR22_08615"/>
<feature type="transmembrane region" description="Helical" evidence="1">
    <location>
        <begin position="231"/>
        <end position="254"/>
    </location>
</feature>
<organism evidence="2 3">
    <name type="scientific">Lacinutrix venerupis</name>
    <dbReference type="NCBI Taxonomy" id="1486034"/>
    <lineage>
        <taxon>Bacteria</taxon>
        <taxon>Pseudomonadati</taxon>
        <taxon>Bacteroidota</taxon>
        <taxon>Flavobacteriia</taxon>
        <taxon>Flavobacteriales</taxon>
        <taxon>Flavobacteriaceae</taxon>
        <taxon>Lacinutrix</taxon>
    </lineage>
</organism>
<dbReference type="Proteomes" id="UP000187506">
    <property type="component" value="Chromosome"/>
</dbReference>
<protein>
    <recommendedName>
        <fullName evidence="4">DUF3667 domain-containing protein</fullName>
    </recommendedName>
</protein>
<keyword evidence="1" id="KW-0812">Transmembrane</keyword>
<keyword evidence="1" id="KW-1133">Transmembrane helix</keyword>
<feature type="transmembrane region" description="Helical" evidence="1">
    <location>
        <begin position="266"/>
        <end position="288"/>
    </location>
</feature>
<feature type="transmembrane region" description="Helical" evidence="1">
    <location>
        <begin position="294"/>
        <end position="314"/>
    </location>
</feature>
<dbReference type="AlphaFoldDB" id="A0AAC9LKL3"/>
<evidence type="ECO:0000313" key="2">
    <source>
        <dbReference type="EMBL" id="APY00376.1"/>
    </source>
</evidence>
<feature type="transmembrane region" description="Helical" evidence="1">
    <location>
        <begin position="335"/>
        <end position="354"/>
    </location>
</feature>
<evidence type="ECO:0000256" key="1">
    <source>
        <dbReference type="SAM" id="Phobius"/>
    </source>
</evidence>
<keyword evidence="1" id="KW-0472">Membrane</keyword>
<accession>A0AAC9LKL3</accession>
<feature type="transmembrane region" description="Helical" evidence="1">
    <location>
        <begin position="77"/>
        <end position="99"/>
    </location>
</feature>
<evidence type="ECO:0000313" key="3">
    <source>
        <dbReference type="Proteomes" id="UP000187506"/>
    </source>
</evidence>
<dbReference type="EMBL" id="CP019352">
    <property type="protein sequence ID" value="APY00376.1"/>
    <property type="molecule type" value="Genomic_DNA"/>
</dbReference>
<gene>
    <name evidence="2" type="ORF">BWR22_08615</name>
</gene>
<dbReference type="InterPro" id="IPR022134">
    <property type="entry name" value="DUF3667"/>
</dbReference>
<dbReference type="Pfam" id="PF12412">
    <property type="entry name" value="DUF3667"/>
    <property type="match status" value="1"/>
</dbReference>
<name>A0AAC9LKL3_9FLAO</name>
<keyword evidence="3" id="KW-1185">Reference proteome</keyword>